<feature type="domain" description="HTH bat-type" evidence="3">
    <location>
        <begin position="157"/>
        <end position="204"/>
    </location>
</feature>
<evidence type="ECO:0000259" key="4">
    <source>
        <dbReference type="Pfam" id="PF15915"/>
    </source>
</evidence>
<dbReference type="InterPro" id="IPR007050">
    <property type="entry name" value="HTH_bacterioopsin"/>
</dbReference>
<keyword evidence="6" id="KW-1185">Reference proteome</keyword>
<dbReference type="GeneID" id="91109416"/>
<name>A0A0U5GZ79_9EURY</name>
<dbReference type="InterPro" id="IPR031803">
    <property type="entry name" value="BAT_GAF/HTH-assoc"/>
</dbReference>
<evidence type="ECO:0000256" key="1">
    <source>
        <dbReference type="ARBA" id="ARBA00023015"/>
    </source>
</evidence>
<evidence type="ECO:0000313" key="5">
    <source>
        <dbReference type="EMBL" id="CQH53221.1"/>
    </source>
</evidence>
<gene>
    <name evidence="5" type="ORF">HHUB_1939</name>
</gene>
<dbReference type="Pfam" id="PF15915">
    <property type="entry name" value="BAT"/>
    <property type="match status" value="1"/>
</dbReference>
<keyword evidence="1" id="KW-0805">Transcription regulation</keyword>
<dbReference type="PANTHER" id="PTHR34236">
    <property type="entry name" value="DIMETHYL SULFOXIDE REDUCTASE TRANSCRIPTIONAL ACTIVATOR"/>
    <property type="match status" value="1"/>
</dbReference>
<evidence type="ECO:0000256" key="2">
    <source>
        <dbReference type="ARBA" id="ARBA00023163"/>
    </source>
</evidence>
<dbReference type="EMBL" id="LN831302">
    <property type="protein sequence ID" value="CQH53221.1"/>
    <property type="molecule type" value="Genomic_DNA"/>
</dbReference>
<dbReference type="AlphaFoldDB" id="A0A0U5GZ79"/>
<protein>
    <submittedName>
        <fullName evidence="5">HTH-10 family transcription regulator</fullName>
    </submittedName>
</protein>
<dbReference type="Pfam" id="PF04967">
    <property type="entry name" value="HTH_10"/>
    <property type="match status" value="1"/>
</dbReference>
<sequence>MGVIAEFTFRHPGLPLMSSLEESDVRLDVEQAVAADPDEPVLFVWASDGDLDEFEAALGRDETVAEYTLVEDAGDHRLYRVAVSEQTPVSLYPVDDRMEASRLDVTSSADGVDARLRFPDRESLSEFRPRVEARGVDATLRGVYSDTESALGDEYGLSAKQREALVTAAELGYYDVPRQASLSDVADDLDVSPQAASERLRRGVKTFVREALD</sequence>
<reference evidence="6" key="1">
    <citation type="journal article" date="2016" name="Environ. Microbiol.">
        <title>The complete genome of a viable archaeum isolated from 123-million-year-old rock salt.</title>
        <authorList>
            <person name="Jaakkola S.T."/>
            <person name="Pfeiffer F."/>
            <person name="Ravantti J.J."/>
            <person name="Guo Q."/>
            <person name="Liu Y."/>
            <person name="Chen X."/>
            <person name="Ma H."/>
            <person name="Yang C."/>
            <person name="Oksanen H.M."/>
            <person name="Bamford D.H."/>
        </authorList>
    </citation>
    <scope>NUCLEOTIDE SEQUENCE</scope>
    <source>
        <strain evidence="6">JI20-1</strain>
    </source>
</reference>
<accession>A0A0U5GZ79</accession>
<evidence type="ECO:0000259" key="3">
    <source>
        <dbReference type="Pfam" id="PF04967"/>
    </source>
</evidence>
<dbReference type="KEGG" id="hhb:Hhub_1939"/>
<feature type="domain" description="Bacterioopsin transcriptional activator GAF and HTH associated" evidence="4">
    <location>
        <begin position="6"/>
        <end position="142"/>
    </location>
</feature>
<proteinExistence type="predicted"/>
<keyword evidence="2" id="KW-0804">Transcription</keyword>
<dbReference type="STRING" id="1407499.HHUB_1939"/>
<dbReference type="RefSeq" id="WP_089649754.1">
    <property type="nucleotide sequence ID" value="NZ_CEML01000002.1"/>
</dbReference>
<evidence type="ECO:0000313" key="6">
    <source>
        <dbReference type="Proteomes" id="UP000066737"/>
    </source>
</evidence>
<organism evidence="5 6">
    <name type="scientific">Halobacterium hubeiense</name>
    <dbReference type="NCBI Taxonomy" id="1407499"/>
    <lineage>
        <taxon>Archaea</taxon>
        <taxon>Methanobacteriati</taxon>
        <taxon>Methanobacteriota</taxon>
        <taxon>Stenosarchaea group</taxon>
        <taxon>Halobacteria</taxon>
        <taxon>Halobacteriales</taxon>
        <taxon>Halobacteriaceae</taxon>
        <taxon>Halobacterium</taxon>
    </lineage>
</organism>
<dbReference type="PANTHER" id="PTHR34236:SF1">
    <property type="entry name" value="DIMETHYL SULFOXIDE REDUCTASE TRANSCRIPTIONAL ACTIVATOR"/>
    <property type="match status" value="1"/>
</dbReference>
<dbReference type="OrthoDB" id="202021at2157"/>
<dbReference type="Proteomes" id="UP000066737">
    <property type="component" value="Chromosome I"/>
</dbReference>